<evidence type="ECO:0000256" key="5">
    <source>
        <dbReference type="ARBA" id="ARBA00023211"/>
    </source>
</evidence>
<dbReference type="AlphaFoldDB" id="A0A0K9GYB7"/>
<keyword evidence="5" id="KW-0464">Manganese</keyword>
<dbReference type="InterPro" id="IPR036005">
    <property type="entry name" value="Creatinase/aminopeptidase-like"/>
</dbReference>
<keyword evidence="4" id="KW-0378">Hydrolase</keyword>
<accession>A0A0K9GYB7</accession>
<dbReference type="GO" id="GO:0008235">
    <property type="term" value="F:metalloexopeptidase activity"/>
    <property type="evidence" value="ECO:0007669"/>
    <property type="project" value="UniProtKB-ARBA"/>
</dbReference>
<keyword evidence="9" id="KW-1185">Reference proteome</keyword>
<feature type="domain" description="Creatinase N-terminal" evidence="7">
    <location>
        <begin position="8"/>
        <end position="138"/>
    </location>
</feature>
<evidence type="ECO:0000256" key="4">
    <source>
        <dbReference type="ARBA" id="ARBA00022801"/>
    </source>
</evidence>
<evidence type="ECO:0000259" key="6">
    <source>
        <dbReference type="Pfam" id="PF00557"/>
    </source>
</evidence>
<dbReference type="PANTHER" id="PTHR46112:SF10">
    <property type="entry name" value="DIPEPTIDASE YKVY-RELATED"/>
    <property type="match status" value="1"/>
</dbReference>
<name>A0A0K9GYB7_9BACI</name>
<dbReference type="InterPro" id="IPR050659">
    <property type="entry name" value="Peptidase_M24B"/>
</dbReference>
<dbReference type="EMBL" id="LFZW01000001">
    <property type="protein sequence ID" value="KMY51247.1"/>
    <property type="molecule type" value="Genomic_DNA"/>
</dbReference>
<comment type="similarity">
    <text evidence="2">Belongs to the peptidase M24B family.</text>
</comment>
<dbReference type="RefSeq" id="WP_049682595.1">
    <property type="nucleotide sequence ID" value="NZ_LFZW01000001.1"/>
</dbReference>
<evidence type="ECO:0000256" key="2">
    <source>
        <dbReference type="ARBA" id="ARBA00008766"/>
    </source>
</evidence>
<proteinExistence type="inferred from homology"/>
<evidence type="ECO:0000313" key="8">
    <source>
        <dbReference type="EMBL" id="KMY51247.1"/>
    </source>
</evidence>
<dbReference type="PATRIC" id="fig|1679170.3.peg.4145"/>
<evidence type="ECO:0000256" key="1">
    <source>
        <dbReference type="ARBA" id="ARBA00001936"/>
    </source>
</evidence>
<dbReference type="PROSITE" id="PS00491">
    <property type="entry name" value="PROLINE_PEPTIDASE"/>
    <property type="match status" value="1"/>
</dbReference>
<comment type="cofactor">
    <cofactor evidence="1">
        <name>Mn(2+)</name>
        <dbReference type="ChEBI" id="CHEBI:29035"/>
    </cofactor>
</comment>
<dbReference type="OrthoDB" id="9806388at2"/>
<dbReference type="InterPro" id="IPR000587">
    <property type="entry name" value="Creatinase_N"/>
</dbReference>
<dbReference type="PANTHER" id="PTHR46112">
    <property type="entry name" value="AMINOPEPTIDASE"/>
    <property type="match status" value="1"/>
</dbReference>
<dbReference type="FunFam" id="3.90.230.10:FF:000014">
    <property type="entry name" value="Aminopeptidase P family protein"/>
    <property type="match status" value="1"/>
</dbReference>
<comment type="caution">
    <text evidence="8">The sequence shown here is derived from an EMBL/GenBank/DDBJ whole genome shotgun (WGS) entry which is preliminary data.</text>
</comment>
<dbReference type="PRINTS" id="PR00599">
    <property type="entry name" value="MAPEPTIDASE"/>
</dbReference>
<dbReference type="InterPro" id="IPR000994">
    <property type="entry name" value="Pept_M24"/>
</dbReference>
<dbReference type="SUPFAM" id="SSF53092">
    <property type="entry name" value="Creatinase/prolidase N-terminal domain"/>
    <property type="match status" value="1"/>
</dbReference>
<evidence type="ECO:0000313" key="9">
    <source>
        <dbReference type="Proteomes" id="UP000037146"/>
    </source>
</evidence>
<protein>
    <submittedName>
        <fullName evidence="8">Metallopeptidase</fullName>
    </submittedName>
</protein>
<gene>
    <name evidence="8" type="ORF">AC625_18265</name>
</gene>
<dbReference type="InterPro" id="IPR029149">
    <property type="entry name" value="Creatin/AminoP/Spt16_N"/>
</dbReference>
<dbReference type="Pfam" id="PF01321">
    <property type="entry name" value="Creatinase_N"/>
    <property type="match status" value="1"/>
</dbReference>
<dbReference type="SUPFAM" id="SSF55920">
    <property type="entry name" value="Creatinase/aminopeptidase"/>
    <property type="match status" value="1"/>
</dbReference>
<dbReference type="CDD" id="cd01092">
    <property type="entry name" value="APP-like"/>
    <property type="match status" value="1"/>
</dbReference>
<feature type="domain" description="Peptidase M24" evidence="6">
    <location>
        <begin position="146"/>
        <end position="348"/>
    </location>
</feature>
<dbReference type="InterPro" id="IPR001131">
    <property type="entry name" value="Peptidase_M24B_aminopep-P_CS"/>
</dbReference>
<organism evidence="8 9">
    <name type="scientific">Peribacillus loiseleuriae</name>
    <dbReference type="NCBI Taxonomy" id="1679170"/>
    <lineage>
        <taxon>Bacteria</taxon>
        <taxon>Bacillati</taxon>
        <taxon>Bacillota</taxon>
        <taxon>Bacilli</taxon>
        <taxon>Bacillales</taxon>
        <taxon>Bacillaceae</taxon>
        <taxon>Peribacillus</taxon>
    </lineage>
</organism>
<keyword evidence="3" id="KW-0479">Metal-binding</keyword>
<reference evidence="9" key="1">
    <citation type="submission" date="2015-07" db="EMBL/GenBank/DDBJ databases">
        <title>Genome sequencing project for genomic taxonomy and phylogenomics of Bacillus-like bacteria.</title>
        <authorList>
            <person name="Liu B."/>
            <person name="Wang J."/>
            <person name="Zhu Y."/>
            <person name="Liu G."/>
            <person name="Chen Q."/>
            <person name="Chen Z."/>
            <person name="Lan J."/>
            <person name="Che J."/>
            <person name="Ge C."/>
            <person name="Shi H."/>
            <person name="Pan Z."/>
            <person name="Liu X."/>
        </authorList>
    </citation>
    <scope>NUCLEOTIDE SEQUENCE [LARGE SCALE GENOMIC DNA]</scope>
    <source>
        <strain evidence="9">FJAT-27997</strain>
    </source>
</reference>
<dbReference type="InterPro" id="IPR001714">
    <property type="entry name" value="Pept_M24_MAP"/>
</dbReference>
<dbReference type="Gene3D" id="3.90.230.10">
    <property type="entry name" value="Creatinase/methionine aminopeptidase superfamily"/>
    <property type="match status" value="1"/>
</dbReference>
<sequence>MNTKLTVLTQWIQTSGLDAALITAPDNVFYLSGFLSDPHERLLALAVFPKAEPILVCPKMETEDAKRSGWTGEIIGYTDIEDPWEEIKQAVDRRSVNVKRLAIEKEHLNVERLEKVQMIFSVPELVAAEEKLRELRMVKTEDEMAKIREACRLADYAIEIGVSEIKEGKTEMEILAAIEYEMKKAGVQDMSFSTMVLTGANAASPHGTPGSTKVKRGDFVLFDLGVVYEGYCSDITRTVAYGDISDKQREIYETVLKAEEAAIAASKPGVSCAEIDLTARNIIRDKGYGEYFPHRLGHGLGISVHEFPSLTETNPLLLKPGMVYTIEPGIYVPNVAGVRIEDDIYVTETGAEVLTKYPKTLQIIK</sequence>
<dbReference type="Gene3D" id="3.40.350.10">
    <property type="entry name" value="Creatinase/prolidase N-terminal domain"/>
    <property type="match status" value="1"/>
</dbReference>
<dbReference type="GO" id="GO:0004177">
    <property type="term" value="F:aminopeptidase activity"/>
    <property type="evidence" value="ECO:0007669"/>
    <property type="project" value="UniProtKB-ARBA"/>
</dbReference>
<dbReference type="STRING" id="1679170.AC625_18265"/>
<dbReference type="Proteomes" id="UP000037146">
    <property type="component" value="Unassembled WGS sequence"/>
</dbReference>
<dbReference type="GO" id="GO:0046872">
    <property type="term" value="F:metal ion binding"/>
    <property type="evidence" value="ECO:0007669"/>
    <property type="project" value="UniProtKB-KW"/>
</dbReference>
<evidence type="ECO:0000259" key="7">
    <source>
        <dbReference type="Pfam" id="PF01321"/>
    </source>
</evidence>
<evidence type="ECO:0000256" key="3">
    <source>
        <dbReference type="ARBA" id="ARBA00022723"/>
    </source>
</evidence>
<dbReference type="Pfam" id="PF00557">
    <property type="entry name" value="Peptidase_M24"/>
    <property type="match status" value="1"/>
</dbReference>